<organism evidence="1 2">
    <name type="scientific">Phaseolus angularis</name>
    <name type="common">Azuki bean</name>
    <name type="synonym">Vigna angularis</name>
    <dbReference type="NCBI Taxonomy" id="3914"/>
    <lineage>
        <taxon>Eukaryota</taxon>
        <taxon>Viridiplantae</taxon>
        <taxon>Streptophyta</taxon>
        <taxon>Embryophyta</taxon>
        <taxon>Tracheophyta</taxon>
        <taxon>Spermatophyta</taxon>
        <taxon>Magnoliopsida</taxon>
        <taxon>eudicotyledons</taxon>
        <taxon>Gunneridae</taxon>
        <taxon>Pentapetalae</taxon>
        <taxon>rosids</taxon>
        <taxon>fabids</taxon>
        <taxon>Fabales</taxon>
        <taxon>Fabaceae</taxon>
        <taxon>Papilionoideae</taxon>
        <taxon>50 kb inversion clade</taxon>
        <taxon>NPAAA clade</taxon>
        <taxon>indigoferoid/millettioid clade</taxon>
        <taxon>Phaseoleae</taxon>
        <taxon>Vigna</taxon>
    </lineage>
</organism>
<gene>
    <name evidence="1" type="ORF">LR48_Vigan10g123000</name>
</gene>
<reference evidence="2" key="1">
    <citation type="journal article" date="2015" name="Proc. Natl. Acad. Sci. U.S.A.">
        <title>Genome sequencing of adzuki bean (Vigna angularis) provides insight into high starch and low fat accumulation and domestication.</title>
        <authorList>
            <person name="Yang K."/>
            <person name="Tian Z."/>
            <person name="Chen C."/>
            <person name="Luo L."/>
            <person name="Zhao B."/>
            <person name="Wang Z."/>
            <person name="Yu L."/>
            <person name="Li Y."/>
            <person name="Sun Y."/>
            <person name="Li W."/>
            <person name="Chen Y."/>
            <person name="Li Y."/>
            <person name="Zhang Y."/>
            <person name="Ai D."/>
            <person name="Zhao J."/>
            <person name="Shang C."/>
            <person name="Ma Y."/>
            <person name="Wu B."/>
            <person name="Wang M."/>
            <person name="Gao L."/>
            <person name="Sun D."/>
            <person name="Zhang P."/>
            <person name="Guo F."/>
            <person name="Wang W."/>
            <person name="Li Y."/>
            <person name="Wang J."/>
            <person name="Varshney R.K."/>
            <person name="Wang J."/>
            <person name="Ling H.Q."/>
            <person name="Wan P."/>
        </authorList>
    </citation>
    <scope>NUCLEOTIDE SEQUENCE</scope>
    <source>
        <strain evidence="2">cv. Jingnong 6</strain>
    </source>
</reference>
<accession>A0A0L9VK20</accession>
<evidence type="ECO:0000313" key="2">
    <source>
        <dbReference type="Proteomes" id="UP000053144"/>
    </source>
</evidence>
<dbReference type="EMBL" id="CM003380">
    <property type="protein sequence ID" value="KOM55338.1"/>
    <property type="molecule type" value="Genomic_DNA"/>
</dbReference>
<evidence type="ECO:0000313" key="1">
    <source>
        <dbReference type="EMBL" id="KOM55338.1"/>
    </source>
</evidence>
<sequence length="85" mass="9535">MRVRLWVGTIHARPDLLPSLPTCFQTLVIDYTVLKSCKKGTTLLVIVLGLSRRRFTGRHNTNETSCNDCLYVERAFGVLPSSVAK</sequence>
<dbReference type="Gramene" id="KOM55338">
    <property type="protein sequence ID" value="KOM55338"/>
    <property type="gene ID" value="LR48_Vigan10g123000"/>
</dbReference>
<proteinExistence type="predicted"/>
<protein>
    <submittedName>
        <fullName evidence="1">Uncharacterized protein</fullName>
    </submittedName>
</protein>
<dbReference type="AlphaFoldDB" id="A0A0L9VK20"/>
<name>A0A0L9VK20_PHAAN</name>
<dbReference type="Proteomes" id="UP000053144">
    <property type="component" value="Chromosome 10"/>
</dbReference>